<dbReference type="Proteomes" id="UP000035680">
    <property type="component" value="Unassembled WGS sequence"/>
</dbReference>
<dbReference type="Gene3D" id="1.25.40.420">
    <property type="match status" value="1"/>
</dbReference>
<protein>
    <submittedName>
        <fullName evidence="2">Speckle-type POZ protein (inferred by orthology to a human protein)</fullName>
    </submittedName>
</protein>
<keyword evidence="1" id="KW-1185">Reference proteome</keyword>
<reference evidence="2" key="2">
    <citation type="submission" date="2015-08" db="UniProtKB">
        <authorList>
            <consortium name="WormBaseParasite"/>
        </authorList>
    </citation>
    <scope>IDENTIFICATION</scope>
</reference>
<organism evidence="1 2">
    <name type="scientific">Strongyloides venezuelensis</name>
    <name type="common">Threadworm</name>
    <dbReference type="NCBI Taxonomy" id="75913"/>
    <lineage>
        <taxon>Eukaryota</taxon>
        <taxon>Metazoa</taxon>
        <taxon>Ecdysozoa</taxon>
        <taxon>Nematoda</taxon>
        <taxon>Chromadorea</taxon>
        <taxon>Rhabditida</taxon>
        <taxon>Tylenchina</taxon>
        <taxon>Panagrolaimomorpha</taxon>
        <taxon>Strongyloidoidea</taxon>
        <taxon>Strongyloididae</taxon>
        <taxon>Strongyloides</taxon>
    </lineage>
</organism>
<evidence type="ECO:0000313" key="2">
    <source>
        <dbReference type="WBParaSite" id="SVE_0315200.1"/>
    </source>
</evidence>
<proteinExistence type="predicted"/>
<evidence type="ECO:0000313" key="1">
    <source>
        <dbReference type="Proteomes" id="UP000035680"/>
    </source>
</evidence>
<dbReference type="WBParaSite" id="SVE_0315200.1">
    <property type="protein sequence ID" value="SVE_0315200.1"/>
    <property type="gene ID" value="SVE_0315200"/>
</dbReference>
<dbReference type="AlphaFoldDB" id="A0A0K0F2X2"/>
<accession>A0A0K0F2X2</accession>
<dbReference type="Gene3D" id="3.30.710.10">
    <property type="entry name" value="Potassium Channel Kv1.1, Chain A"/>
    <property type="match status" value="1"/>
</dbReference>
<dbReference type="InterPro" id="IPR011333">
    <property type="entry name" value="SKP1/BTB/POZ_sf"/>
</dbReference>
<dbReference type="STRING" id="75913.A0A0K0F2X2"/>
<sequence>MVNFLYTRRSPRMDEMAIEMLKIAEKYKLEELKLIATKSLLSSLNVENACEYLEKSEMYSAKVLKEFVIRYIYLNAKEVVKSEKWSRIVTLYPLLLARIFNVAVDID</sequence>
<reference evidence="1" key="1">
    <citation type="submission" date="2014-07" db="EMBL/GenBank/DDBJ databases">
        <authorList>
            <person name="Martin A.A"/>
            <person name="De Silva N."/>
        </authorList>
    </citation>
    <scope>NUCLEOTIDE SEQUENCE</scope>
</reference>
<dbReference type="PANTHER" id="PTHR24413">
    <property type="entry name" value="SPECKLE-TYPE POZ PROTEIN"/>
    <property type="match status" value="1"/>
</dbReference>
<name>A0A0K0F2X2_STRVS</name>